<reference evidence="2" key="2">
    <citation type="submission" date="2021-04" db="EMBL/GenBank/DDBJ databases">
        <authorList>
            <person name="Gilroy R."/>
        </authorList>
    </citation>
    <scope>NUCLEOTIDE SEQUENCE</scope>
    <source>
        <strain evidence="2">ChiHjej10B9-743</strain>
    </source>
</reference>
<keyword evidence="2" id="KW-0540">Nuclease</keyword>
<organism evidence="2 3">
    <name type="scientific">Candidatus Olsenella excrementavium</name>
    <dbReference type="NCBI Taxonomy" id="2838709"/>
    <lineage>
        <taxon>Bacteria</taxon>
        <taxon>Bacillati</taxon>
        <taxon>Actinomycetota</taxon>
        <taxon>Coriobacteriia</taxon>
        <taxon>Coriobacteriales</taxon>
        <taxon>Atopobiaceae</taxon>
        <taxon>Olsenella</taxon>
    </lineage>
</organism>
<dbReference type="Proteomes" id="UP000824133">
    <property type="component" value="Unassembled WGS sequence"/>
</dbReference>
<evidence type="ECO:0000313" key="2">
    <source>
        <dbReference type="EMBL" id="HIY79824.1"/>
    </source>
</evidence>
<feature type="domain" description="GmrSD restriction endonucleases C-terminal" evidence="1">
    <location>
        <begin position="82"/>
        <end position="138"/>
    </location>
</feature>
<evidence type="ECO:0000259" key="1">
    <source>
        <dbReference type="Pfam" id="PF07510"/>
    </source>
</evidence>
<protein>
    <submittedName>
        <fullName evidence="2">HNH endonuclease family protein</fullName>
    </submittedName>
</protein>
<dbReference type="AlphaFoldDB" id="A0A9D1ZBK6"/>
<dbReference type="InterPro" id="IPR011089">
    <property type="entry name" value="GmrSD_C"/>
</dbReference>
<reference evidence="2" key="1">
    <citation type="journal article" date="2021" name="PeerJ">
        <title>Extensive microbial diversity within the chicken gut microbiome revealed by metagenomics and culture.</title>
        <authorList>
            <person name="Gilroy R."/>
            <person name="Ravi A."/>
            <person name="Getino M."/>
            <person name="Pursley I."/>
            <person name="Horton D.L."/>
            <person name="Alikhan N.F."/>
            <person name="Baker D."/>
            <person name="Gharbi K."/>
            <person name="Hall N."/>
            <person name="Watson M."/>
            <person name="Adriaenssens E.M."/>
            <person name="Foster-Nyarko E."/>
            <person name="Jarju S."/>
            <person name="Secka A."/>
            <person name="Antonio M."/>
            <person name="Oren A."/>
            <person name="Chaudhuri R.R."/>
            <person name="La Ragione R."/>
            <person name="Hildebrand F."/>
            <person name="Pallen M.J."/>
        </authorList>
    </citation>
    <scope>NUCLEOTIDE SEQUENCE</scope>
    <source>
        <strain evidence="2">ChiHjej10B9-743</strain>
    </source>
</reference>
<comment type="caution">
    <text evidence="2">The sequence shown here is derived from an EMBL/GenBank/DDBJ whole genome shotgun (WGS) entry which is preliminary data.</text>
</comment>
<dbReference type="GO" id="GO:0004519">
    <property type="term" value="F:endonuclease activity"/>
    <property type="evidence" value="ECO:0007669"/>
    <property type="project" value="UniProtKB-KW"/>
</dbReference>
<accession>A0A9D1ZBK6</accession>
<keyword evidence="2" id="KW-0378">Hydrolase</keyword>
<proteinExistence type="predicted"/>
<dbReference type="Pfam" id="PF07510">
    <property type="entry name" value="GmrSD_C"/>
    <property type="match status" value="1"/>
</dbReference>
<sequence>MSFFEDYANGKGFFTCEDLLSMLRTTESYLFRQTVCDVATNSLNKFFSSVIARLNTVQEGGGNYREAFEAILLEEGTARRMPTDDEFERALKTRDCYTFRRSFYLLSTLENSHHPKNPLDFSGGGYTIEHIMPRNALNLDDWRTMLGPDCERVYDELITRSAT</sequence>
<gene>
    <name evidence="2" type="ORF">IAA42_05250</name>
</gene>
<name>A0A9D1ZBK6_9ACTN</name>
<dbReference type="EMBL" id="DXCP01000037">
    <property type="protein sequence ID" value="HIY79824.1"/>
    <property type="molecule type" value="Genomic_DNA"/>
</dbReference>
<keyword evidence="2" id="KW-0255">Endonuclease</keyword>
<evidence type="ECO:0000313" key="3">
    <source>
        <dbReference type="Proteomes" id="UP000824133"/>
    </source>
</evidence>